<dbReference type="GO" id="GO:0005524">
    <property type="term" value="F:ATP binding"/>
    <property type="evidence" value="ECO:0007669"/>
    <property type="project" value="UniProtKB-KW"/>
</dbReference>
<keyword evidence="3 5" id="KW-0067">ATP-binding</keyword>
<dbReference type="GO" id="GO:0016887">
    <property type="term" value="F:ATP hydrolysis activity"/>
    <property type="evidence" value="ECO:0007669"/>
    <property type="project" value="InterPro"/>
</dbReference>
<proteinExistence type="predicted"/>
<dbReference type="CDD" id="cd03230">
    <property type="entry name" value="ABC_DR_subfamily_A"/>
    <property type="match status" value="1"/>
</dbReference>
<name>A0A518ENL6_9BACT</name>
<evidence type="ECO:0000313" key="6">
    <source>
        <dbReference type="Proteomes" id="UP000320390"/>
    </source>
</evidence>
<keyword evidence="1" id="KW-0813">Transport</keyword>
<dbReference type="Gene3D" id="3.40.50.300">
    <property type="entry name" value="P-loop containing nucleotide triphosphate hydrolases"/>
    <property type="match status" value="1"/>
</dbReference>
<dbReference type="SMART" id="SM00382">
    <property type="entry name" value="AAA"/>
    <property type="match status" value="1"/>
</dbReference>
<keyword evidence="2" id="KW-0547">Nucleotide-binding</keyword>
<keyword evidence="6" id="KW-1185">Reference proteome</keyword>
<dbReference type="InterPro" id="IPR051782">
    <property type="entry name" value="ABC_Transporter_VariousFunc"/>
</dbReference>
<evidence type="ECO:0000256" key="2">
    <source>
        <dbReference type="ARBA" id="ARBA00022741"/>
    </source>
</evidence>
<organism evidence="5 6">
    <name type="scientific">Saltatorellus ferox</name>
    <dbReference type="NCBI Taxonomy" id="2528018"/>
    <lineage>
        <taxon>Bacteria</taxon>
        <taxon>Pseudomonadati</taxon>
        <taxon>Planctomycetota</taxon>
        <taxon>Planctomycetia</taxon>
        <taxon>Planctomycetia incertae sedis</taxon>
        <taxon>Saltatorellus</taxon>
    </lineage>
</organism>
<dbReference type="SUPFAM" id="SSF52540">
    <property type="entry name" value="P-loop containing nucleoside triphosphate hydrolases"/>
    <property type="match status" value="1"/>
</dbReference>
<accession>A0A518ENL6</accession>
<reference evidence="5 6" key="1">
    <citation type="submission" date="2019-02" db="EMBL/GenBank/DDBJ databases">
        <title>Deep-cultivation of Planctomycetes and their phenomic and genomic characterization uncovers novel biology.</title>
        <authorList>
            <person name="Wiegand S."/>
            <person name="Jogler M."/>
            <person name="Boedeker C."/>
            <person name="Pinto D."/>
            <person name="Vollmers J."/>
            <person name="Rivas-Marin E."/>
            <person name="Kohn T."/>
            <person name="Peeters S.H."/>
            <person name="Heuer A."/>
            <person name="Rast P."/>
            <person name="Oberbeckmann S."/>
            <person name="Bunk B."/>
            <person name="Jeske O."/>
            <person name="Meyerdierks A."/>
            <person name="Storesund J.E."/>
            <person name="Kallscheuer N."/>
            <person name="Luecker S."/>
            <person name="Lage O.M."/>
            <person name="Pohl T."/>
            <person name="Merkel B.J."/>
            <person name="Hornburger P."/>
            <person name="Mueller R.-W."/>
            <person name="Bruemmer F."/>
            <person name="Labrenz M."/>
            <person name="Spormann A.M."/>
            <person name="Op den Camp H."/>
            <person name="Overmann J."/>
            <person name="Amann R."/>
            <person name="Jetten M.S.M."/>
            <person name="Mascher T."/>
            <person name="Medema M.H."/>
            <person name="Devos D.P."/>
            <person name="Kaster A.-K."/>
            <person name="Ovreas L."/>
            <person name="Rohde M."/>
            <person name="Galperin M.Y."/>
            <person name="Jogler C."/>
        </authorList>
    </citation>
    <scope>NUCLEOTIDE SEQUENCE [LARGE SCALE GENOMIC DNA]</scope>
    <source>
        <strain evidence="5 6">Poly30</strain>
    </source>
</reference>
<evidence type="ECO:0000256" key="3">
    <source>
        <dbReference type="ARBA" id="ARBA00022840"/>
    </source>
</evidence>
<dbReference type="Pfam" id="PF00005">
    <property type="entry name" value="ABC_tran"/>
    <property type="match status" value="1"/>
</dbReference>
<dbReference type="InterPro" id="IPR027417">
    <property type="entry name" value="P-loop_NTPase"/>
</dbReference>
<sequence length="305" mass="34464">MTNFHPIQTRGLKLELGGAPVLRGVDWTVPEGTATGLIGRNGAGKSTLLHTVLGLLIPSEGECLTLGQDARRLDDDRLAQIGFVDQQYQLLSWMTVESQIRFVAMMRPGWDLDLERRLLDEFDLRPDRGEKVADLSGGARQRLAVLVALCHRPRLILLDEPVSSQDPIFRGVVLQALRDRMMEDGATVVLSSHVLRDIESIVDRITMLNNGRIGANEDLDVLKDKHQLWIVTGERVDRPIVARMPYVVHSARLGSEFHIWVRAGDEERRSFEREHGVHVEVRRLSLEDLFPLMLEPRRNGELEVA</sequence>
<protein>
    <submittedName>
        <fullName evidence="5">ABC transporter ATP-binding protein YtrB</fullName>
    </submittedName>
</protein>
<dbReference type="InterPro" id="IPR003593">
    <property type="entry name" value="AAA+_ATPase"/>
</dbReference>
<dbReference type="Proteomes" id="UP000320390">
    <property type="component" value="Chromosome"/>
</dbReference>
<dbReference type="InterPro" id="IPR003439">
    <property type="entry name" value="ABC_transporter-like_ATP-bd"/>
</dbReference>
<dbReference type="EMBL" id="CP036434">
    <property type="protein sequence ID" value="QDV05682.1"/>
    <property type="molecule type" value="Genomic_DNA"/>
</dbReference>
<dbReference type="OrthoDB" id="9795548at2"/>
<dbReference type="PANTHER" id="PTHR42939">
    <property type="entry name" value="ABC TRANSPORTER ATP-BINDING PROTEIN ALBC-RELATED"/>
    <property type="match status" value="1"/>
</dbReference>
<evidence type="ECO:0000256" key="1">
    <source>
        <dbReference type="ARBA" id="ARBA00022448"/>
    </source>
</evidence>
<evidence type="ECO:0000313" key="5">
    <source>
        <dbReference type="EMBL" id="QDV05682.1"/>
    </source>
</evidence>
<dbReference type="PANTHER" id="PTHR42939:SF1">
    <property type="entry name" value="ABC TRANSPORTER ATP-BINDING PROTEIN ALBC-RELATED"/>
    <property type="match status" value="1"/>
</dbReference>
<dbReference type="PROSITE" id="PS50893">
    <property type="entry name" value="ABC_TRANSPORTER_2"/>
    <property type="match status" value="1"/>
</dbReference>
<dbReference type="AlphaFoldDB" id="A0A518ENL6"/>
<gene>
    <name evidence="5" type="primary">ytrB_1</name>
    <name evidence="5" type="ORF">Poly30_11810</name>
</gene>
<dbReference type="RefSeq" id="WP_145195191.1">
    <property type="nucleotide sequence ID" value="NZ_CP036434.1"/>
</dbReference>
<feature type="domain" description="ABC transporter" evidence="4">
    <location>
        <begin position="7"/>
        <end position="235"/>
    </location>
</feature>
<evidence type="ECO:0000259" key="4">
    <source>
        <dbReference type="PROSITE" id="PS50893"/>
    </source>
</evidence>